<feature type="domain" description="C2H2-type" evidence="12">
    <location>
        <begin position="461"/>
        <end position="488"/>
    </location>
</feature>
<protein>
    <submittedName>
        <fullName evidence="13">Zinc finger and SCAN domain-containing protein 21</fullName>
    </submittedName>
</protein>
<evidence type="ECO:0000256" key="3">
    <source>
        <dbReference type="ARBA" id="ARBA00022737"/>
    </source>
</evidence>
<evidence type="ECO:0000256" key="5">
    <source>
        <dbReference type="ARBA" id="ARBA00022833"/>
    </source>
</evidence>
<evidence type="ECO:0000256" key="11">
    <source>
        <dbReference type="SAM" id="MobiDB-lite"/>
    </source>
</evidence>
<dbReference type="Pfam" id="PF00096">
    <property type="entry name" value="zf-C2H2"/>
    <property type="match status" value="3"/>
</dbReference>
<evidence type="ECO:0000256" key="6">
    <source>
        <dbReference type="ARBA" id="ARBA00023015"/>
    </source>
</evidence>
<sequence length="490" mass="55799">MDDKPLDLSRRASIESAKEAEPLPPARYVSSHGELSKPVGKSRWATEQESMKLVHSDQINRENEAEKLEGAAKYEKQMNFVDRFSSYTYGRSGQIQEGENNLVPNILKSKQVCTDIGVSIIKSAIKNKIKVVKVERTATDGPSCNSGVQRHRDADFSIVRLIQDDEKITIPQKCDAYERRDYMSNEPSTSFPSSLTCRAKTFCPRGESSQSLESGRKTTKEESMKSVYARKLSKENETLVSGDMIPGSFVMIEKKTSKVPATNSRTKRHKSFDSASDVKHKSKPRIFDDQGCRQRATARCSCSRPSTSACCSYYSPVIQGHPMNSDQELPLFCKHCRRRLLCHSNNVDKHSSCDQCTKRLSRSDGLQVRMDTEEQPFVCKKCEKTFTTSKKLLQHSIIHTEDRRYKCKTCDKSFYQKCDLEFHNRIHTGDKPYACEECGKAFSHSSNLKQHTRIHTGEKPYICAICGKAFIRKQNLKRHESTHKDKTKEE</sequence>
<dbReference type="GO" id="GO:0003677">
    <property type="term" value="F:DNA binding"/>
    <property type="evidence" value="ECO:0007669"/>
    <property type="project" value="UniProtKB-KW"/>
</dbReference>
<keyword evidence="9" id="KW-0539">Nucleus</keyword>
<organism evidence="13 14">
    <name type="scientific">Araneus ventricosus</name>
    <name type="common">Orbweaver spider</name>
    <name type="synonym">Epeira ventricosa</name>
    <dbReference type="NCBI Taxonomy" id="182803"/>
    <lineage>
        <taxon>Eukaryota</taxon>
        <taxon>Metazoa</taxon>
        <taxon>Ecdysozoa</taxon>
        <taxon>Arthropoda</taxon>
        <taxon>Chelicerata</taxon>
        <taxon>Arachnida</taxon>
        <taxon>Araneae</taxon>
        <taxon>Araneomorphae</taxon>
        <taxon>Entelegynae</taxon>
        <taxon>Araneoidea</taxon>
        <taxon>Araneidae</taxon>
        <taxon>Araneus</taxon>
    </lineage>
</organism>
<feature type="domain" description="C2H2-type" evidence="12">
    <location>
        <begin position="405"/>
        <end position="432"/>
    </location>
</feature>
<evidence type="ECO:0000259" key="12">
    <source>
        <dbReference type="PROSITE" id="PS50157"/>
    </source>
</evidence>
<feature type="region of interest" description="Disordered" evidence="11">
    <location>
        <begin position="205"/>
        <end position="226"/>
    </location>
</feature>
<evidence type="ECO:0000256" key="1">
    <source>
        <dbReference type="ARBA" id="ARBA00004123"/>
    </source>
</evidence>
<dbReference type="InterPro" id="IPR036236">
    <property type="entry name" value="Znf_C2H2_sf"/>
</dbReference>
<dbReference type="PROSITE" id="PS00028">
    <property type="entry name" value="ZINC_FINGER_C2H2_1"/>
    <property type="match status" value="4"/>
</dbReference>
<dbReference type="OrthoDB" id="10004641at2759"/>
<keyword evidence="7" id="KW-0238">DNA-binding</keyword>
<evidence type="ECO:0000256" key="2">
    <source>
        <dbReference type="ARBA" id="ARBA00022723"/>
    </source>
</evidence>
<comment type="caution">
    <text evidence="13">The sequence shown here is derived from an EMBL/GenBank/DDBJ whole genome shotgun (WGS) entry which is preliminary data.</text>
</comment>
<gene>
    <name evidence="13" type="primary">Zscan21_3</name>
    <name evidence="13" type="ORF">AVEN_169284_1</name>
</gene>
<evidence type="ECO:0000256" key="4">
    <source>
        <dbReference type="ARBA" id="ARBA00022771"/>
    </source>
</evidence>
<dbReference type="FunFam" id="3.30.160.60:FF:000624">
    <property type="entry name" value="zinc finger protein 697"/>
    <property type="match status" value="1"/>
</dbReference>
<keyword evidence="3" id="KW-0677">Repeat</keyword>
<evidence type="ECO:0000256" key="7">
    <source>
        <dbReference type="ARBA" id="ARBA00023125"/>
    </source>
</evidence>
<dbReference type="AlphaFoldDB" id="A0A4Y2G754"/>
<dbReference type="GO" id="GO:0008270">
    <property type="term" value="F:zinc ion binding"/>
    <property type="evidence" value="ECO:0007669"/>
    <property type="project" value="UniProtKB-KW"/>
</dbReference>
<comment type="subcellular location">
    <subcellularLocation>
        <location evidence="1">Nucleus</location>
    </subcellularLocation>
</comment>
<dbReference type="InterPro" id="IPR050331">
    <property type="entry name" value="Zinc_finger"/>
</dbReference>
<dbReference type="PANTHER" id="PTHR16515">
    <property type="entry name" value="PR DOMAIN ZINC FINGER PROTEIN"/>
    <property type="match status" value="1"/>
</dbReference>
<name>A0A4Y2G754_ARAVE</name>
<dbReference type="Proteomes" id="UP000499080">
    <property type="component" value="Unassembled WGS sequence"/>
</dbReference>
<dbReference type="SUPFAM" id="SSF57667">
    <property type="entry name" value="beta-beta-alpha zinc fingers"/>
    <property type="match status" value="3"/>
</dbReference>
<feature type="region of interest" description="Disordered" evidence="11">
    <location>
        <begin position="260"/>
        <end position="280"/>
    </location>
</feature>
<keyword evidence="14" id="KW-1185">Reference proteome</keyword>
<keyword evidence="8" id="KW-0804">Transcription</keyword>
<reference evidence="13 14" key="1">
    <citation type="journal article" date="2019" name="Sci. Rep.">
        <title>Orb-weaving spider Araneus ventricosus genome elucidates the spidroin gene catalogue.</title>
        <authorList>
            <person name="Kono N."/>
            <person name="Nakamura H."/>
            <person name="Ohtoshi R."/>
            <person name="Moran D.A.P."/>
            <person name="Shinohara A."/>
            <person name="Yoshida Y."/>
            <person name="Fujiwara M."/>
            <person name="Mori M."/>
            <person name="Tomita M."/>
            <person name="Arakawa K."/>
        </authorList>
    </citation>
    <scope>NUCLEOTIDE SEQUENCE [LARGE SCALE GENOMIC DNA]</scope>
</reference>
<feature type="compositionally biased region" description="Basic and acidic residues" evidence="11">
    <location>
        <begin position="214"/>
        <end position="224"/>
    </location>
</feature>
<dbReference type="PROSITE" id="PS50157">
    <property type="entry name" value="ZINC_FINGER_C2H2_2"/>
    <property type="match status" value="4"/>
</dbReference>
<evidence type="ECO:0000256" key="8">
    <source>
        <dbReference type="ARBA" id="ARBA00023163"/>
    </source>
</evidence>
<evidence type="ECO:0000313" key="13">
    <source>
        <dbReference type="EMBL" id="GBM49413.1"/>
    </source>
</evidence>
<feature type="domain" description="C2H2-type" evidence="12">
    <location>
        <begin position="433"/>
        <end position="460"/>
    </location>
</feature>
<evidence type="ECO:0000256" key="9">
    <source>
        <dbReference type="ARBA" id="ARBA00023242"/>
    </source>
</evidence>
<keyword evidence="5" id="KW-0862">Zinc</keyword>
<dbReference type="SMART" id="SM00355">
    <property type="entry name" value="ZnF_C2H2"/>
    <property type="match status" value="4"/>
</dbReference>
<dbReference type="FunFam" id="3.30.160.60:FF:000446">
    <property type="entry name" value="Zinc finger protein"/>
    <property type="match status" value="1"/>
</dbReference>
<dbReference type="FunFam" id="3.30.160.60:FF:001158">
    <property type="entry name" value="zinc finger protein 22"/>
    <property type="match status" value="1"/>
</dbReference>
<evidence type="ECO:0000256" key="10">
    <source>
        <dbReference type="PROSITE-ProRule" id="PRU00042"/>
    </source>
</evidence>
<accession>A0A4Y2G754</accession>
<dbReference type="GO" id="GO:0010468">
    <property type="term" value="P:regulation of gene expression"/>
    <property type="evidence" value="ECO:0007669"/>
    <property type="project" value="TreeGrafter"/>
</dbReference>
<proteinExistence type="predicted"/>
<dbReference type="Gene3D" id="3.30.160.60">
    <property type="entry name" value="Classic Zinc Finger"/>
    <property type="match status" value="4"/>
</dbReference>
<dbReference type="GO" id="GO:0005634">
    <property type="term" value="C:nucleus"/>
    <property type="evidence" value="ECO:0007669"/>
    <property type="project" value="UniProtKB-SubCell"/>
</dbReference>
<feature type="domain" description="C2H2-type" evidence="12">
    <location>
        <begin position="377"/>
        <end position="404"/>
    </location>
</feature>
<dbReference type="PANTHER" id="PTHR16515:SF49">
    <property type="entry name" value="GASTRULA ZINC FINGER PROTEIN XLCGF49.1-LIKE-RELATED"/>
    <property type="match status" value="1"/>
</dbReference>
<dbReference type="FunFam" id="3.30.160.60:FF:001228">
    <property type="entry name" value="Zinc finger protein 236"/>
    <property type="match status" value="1"/>
</dbReference>
<dbReference type="EMBL" id="BGPR01001254">
    <property type="protein sequence ID" value="GBM49413.1"/>
    <property type="molecule type" value="Genomic_DNA"/>
</dbReference>
<dbReference type="InterPro" id="IPR013087">
    <property type="entry name" value="Znf_C2H2_type"/>
</dbReference>
<evidence type="ECO:0000313" key="14">
    <source>
        <dbReference type="Proteomes" id="UP000499080"/>
    </source>
</evidence>
<keyword evidence="2" id="KW-0479">Metal-binding</keyword>
<keyword evidence="6" id="KW-0805">Transcription regulation</keyword>
<keyword evidence="4 10" id="KW-0863">Zinc-finger</keyword>
<feature type="compositionally biased region" description="Basic and acidic residues" evidence="11">
    <location>
        <begin position="1"/>
        <end position="21"/>
    </location>
</feature>
<feature type="region of interest" description="Disordered" evidence="11">
    <location>
        <begin position="1"/>
        <end position="50"/>
    </location>
</feature>